<dbReference type="Proteomes" id="UP000298225">
    <property type="component" value="Unassembled WGS sequence"/>
</dbReference>
<gene>
    <name evidence="2" type="ORF">E4K66_02920</name>
</gene>
<dbReference type="InterPro" id="IPR029068">
    <property type="entry name" value="Glyas_Bleomycin-R_OHBP_Dase"/>
</dbReference>
<dbReference type="AlphaFoldDB" id="A0A4Y9LHH6"/>
<dbReference type="InterPro" id="IPR037523">
    <property type="entry name" value="VOC_core"/>
</dbReference>
<evidence type="ECO:0000313" key="3">
    <source>
        <dbReference type="Proteomes" id="UP000298225"/>
    </source>
</evidence>
<proteinExistence type="predicted"/>
<evidence type="ECO:0000259" key="1">
    <source>
        <dbReference type="PROSITE" id="PS51819"/>
    </source>
</evidence>
<dbReference type="PANTHER" id="PTHR35006">
    <property type="entry name" value="GLYOXALASE FAMILY PROTEIN (AFU_ORTHOLOGUE AFUA_5G14830)"/>
    <property type="match status" value="1"/>
</dbReference>
<sequence>MGKGALAPCPPYAFPDAMVGTLRFAHPAASDFKSAEGNGHMFSHVMIGTNDLDKAKTFYDNLLSTLEVRPARVDGHRIFYITKTGVFSVSKPINGEPATCANGGTIGFAANSPEQVDAWHAAGIAAGGKSIEDPPGVRQGPGGKLYLAYLRDLDGNKICAMHRMPA</sequence>
<protein>
    <submittedName>
        <fullName evidence="2">VOC family protein</fullName>
    </submittedName>
</protein>
<reference evidence="2 3" key="1">
    <citation type="submission" date="2019-03" db="EMBL/GenBank/DDBJ databases">
        <title>Bradyrhizobium strains diversity isolated from Chamaecrista fasciculata.</title>
        <authorList>
            <person name="Urquiaga M.C.O."/>
            <person name="Hungria M."/>
            <person name="Delamuta J.R.M."/>
        </authorList>
    </citation>
    <scope>NUCLEOTIDE SEQUENCE [LARGE SCALE GENOMIC DNA]</scope>
    <source>
        <strain evidence="2 3">CNPSo 3424</strain>
    </source>
</reference>
<dbReference type="PROSITE" id="PS51819">
    <property type="entry name" value="VOC"/>
    <property type="match status" value="1"/>
</dbReference>
<dbReference type="PANTHER" id="PTHR35006:SF1">
    <property type="entry name" value="BLL2941 PROTEIN"/>
    <property type="match status" value="1"/>
</dbReference>
<dbReference type="EMBL" id="SPQU01000001">
    <property type="protein sequence ID" value="TFV42948.1"/>
    <property type="molecule type" value="Genomic_DNA"/>
</dbReference>
<organism evidence="2 3">
    <name type="scientific">Bradyrhizobium frederickii</name>
    <dbReference type="NCBI Taxonomy" id="2560054"/>
    <lineage>
        <taxon>Bacteria</taxon>
        <taxon>Pseudomonadati</taxon>
        <taxon>Pseudomonadota</taxon>
        <taxon>Alphaproteobacteria</taxon>
        <taxon>Hyphomicrobiales</taxon>
        <taxon>Nitrobacteraceae</taxon>
        <taxon>Bradyrhizobium</taxon>
    </lineage>
</organism>
<dbReference type="CDD" id="cd07262">
    <property type="entry name" value="VOC_like"/>
    <property type="match status" value="1"/>
</dbReference>
<feature type="domain" description="VOC" evidence="1">
    <location>
        <begin position="41"/>
        <end position="163"/>
    </location>
</feature>
<dbReference type="Pfam" id="PF00903">
    <property type="entry name" value="Glyoxalase"/>
    <property type="match status" value="1"/>
</dbReference>
<comment type="caution">
    <text evidence="2">The sequence shown here is derived from an EMBL/GenBank/DDBJ whole genome shotgun (WGS) entry which is preliminary data.</text>
</comment>
<dbReference type="InterPro" id="IPR004360">
    <property type="entry name" value="Glyas_Fos-R_dOase_dom"/>
</dbReference>
<dbReference type="Gene3D" id="3.10.180.10">
    <property type="entry name" value="2,3-Dihydroxybiphenyl 1,2-Dioxygenase, domain 1"/>
    <property type="match status" value="1"/>
</dbReference>
<name>A0A4Y9LHH6_9BRAD</name>
<keyword evidence="3" id="KW-1185">Reference proteome</keyword>
<dbReference type="SUPFAM" id="SSF54593">
    <property type="entry name" value="Glyoxalase/Bleomycin resistance protein/Dihydroxybiphenyl dioxygenase"/>
    <property type="match status" value="1"/>
</dbReference>
<accession>A0A4Y9LHH6</accession>
<evidence type="ECO:0000313" key="2">
    <source>
        <dbReference type="EMBL" id="TFV42948.1"/>
    </source>
</evidence>
<dbReference type="OrthoDB" id="9807407at2"/>